<evidence type="ECO:0000313" key="1">
    <source>
        <dbReference type="EMBL" id="RDY24282.1"/>
    </source>
</evidence>
<keyword evidence="2" id="KW-1185">Reference proteome</keyword>
<proteinExistence type="predicted"/>
<accession>A0A371IUX1</accession>
<dbReference type="RefSeq" id="WP_095406116.1">
    <property type="nucleotide sequence ID" value="NZ_NOJZ02000004.1"/>
</dbReference>
<evidence type="ECO:0000313" key="2">
    <source>
        <dbReference type="Proteomes" id="UP000243494"/>
    </source>
</evidence>
<dbReference type="EMBL" id="NOJZ02000004">
    <property type="protein sequence ID" value="RDY24282.1"/>
    <property type="molecule type" value="Genomic_DNA"/>
</dbReference>
<dbReference type="Proteomes" id="UP000243494">
    <property type="component" value="Unassembled WGS sequence"/>
</dbReference>
<sequence length="88" mass="10543">MYYNKEVRNAIENMLVKGINKSDMDVLKKYPEDTLNEIKLADKKNEEKYEAKQKDQQKKVYQLTTNPERKILQSIIDGMYEHMMKNIN</sequence>
<reference evidence="1 2" key="1">
    <citation type="journal article" date="2017" name="Genome Announc.">
        <title>Draft Genome Sequence of Romboutsia maritimum sp. nov. Strain CCRI-22766(T), Isolated from Coastal Estuarine Mud.</title>
        <authorList>
            <person name="Maheux A.F."/>
            <person name="Boudreau D.K."/>
            <person name="Berube E."/>
            <person name="Boissinot M."/>
            <person name="Raymond F."/>
            <person name="Brodeur S."/>
            <person name="Corbeil J."/>
            <person name="Brightwell G."/>
            <person name="Broda D."/>
            <person name="Omar R.F."/>
            <person name="Bergeron M.G."/>
        </authorList>
    </citation>
    <scope>NUCLEOTIDE SEQUENCE [LARGE SCALE GENOMIC DNA]</scope>
    <source>
        <strain evidence="1 2">CCRI-22766</strain>
    </source>
</reference>
<dbReference type="AlphaFoldDB" id="A0A371IUX1"/>
<organism evidence="1 2">
    <name type="scientific">Romboutsia maritimum</name>
    <dbReference type="NCBI Taxonomy" id="2020948"/>
    <lineage>
        <taxon>Bacteria</taxon>
        <taxon>Bacillati</taxon>
        <taxon>Bacillota</taxon>
        <taxon>Clostridia</taxon>
        <taxon>Peptostreptococcales</taxon>
        <taxon>Peptostreptococcaceae</taxon>
        <taxon>Romboutsia</taxon>
    </lineage>
</organism>
<comment type="caution">
    <text evidence="1">The sequence shown here is derived from an EMBL/GenBank/DDBJ whole genome shotgun (WGS) entry which is preliminary data.</text>
</comment>
<protein>
    <submittedName>
        <fullName evidence="1">Uncharacterized protein</fullName>
    </submittedName>
</protein>
<name>A0A371IUX1_9FIRM</name>
<gene>
    <name evidence="1" type="ORF">CHF27_004150</name>
</gene>